<feature type="domain" description="AAA+ ATPase" evidence="1">
    <location>
        <begin position="1281"/>
        <end position="1430"/>
    </location>
</feature>
<dbReference type="Pfam" id="PF12458">
    <property type="entry name" value="DUF3686"/>
    <property type="match status" value="1"/>
</dbReference>
<dbReference type="InterPro" id="IPR003959">
    <property type="entry name" value="ATPase_AAA_core"/>
</dbReference>
<dbReference type="InterPro" id="IPR027417">
    <property type="entry name" value="P-loop_NTPase"/>
</dbReference>
<sequence>MANPTPAIKENPVKEAHLEEGTYEIIRNRLRKQGNELRTRLDTLNHKRREVFGSIETRLLATERITTDNNCVPVDMVPVNDLFIFGYNVHMGLKTETSISDVFSVYRYQNHSFVQQPLDLIADKRFEEDFKNLYKYYRNTQFAKFALLGQRLFMIFQVGKSQDDIKTFKWVIEGDKLTYVDNRSEGEFSYPDQYQFKWKRTSREARREGKFPHISIADRVFVETIGGDLTIKIENNTASGEGIYSEEVKHKDQTLDDAEIFYAIIGSIVVLKIKPFQENEYRYIVYNEKIRQARRIDSLKDSCVFLPDDHGIIFANGYYLQTGEYKLFDTQMANMLFEKRIASPNGEDFLYIFYSKVTGIYELLSYNLIEQKVAIPIICHGYSIFENGELCYFKGEDEPKKHHVVQIWQTPYVDPNFPLHTSNSESYLYKIGNKDVVRAMAECNELLTLIDRDDSYANLYLDLVKMSTDIIDSYHWLNKEETLRLIEPLAELKQSASTAIEEFEKVTRIKKNTAVEVERVTGKITKVFADVKRQQPESIDYFVHFLAELRTLRGETISLKSLRYVAISSIESKEKEIEAYTTKLSDECVQFLLKDDALLPYHQKVTLLQEHINKIEKVIDASKTEEEITKTSQELEMLIEVVSNLKIEDATQTTRIIDNISSIYAHFNQIKAALKRKRQELVGIEGKAEFASQLKLIDQGVANYLDISETPQKCDEYITKLMVQLEELEGKFTEFEEFTEKITEKREEIYNAFESKKLSLIEARNKRATSLLQSAERILKGINNRVTSFATSSEINGYFASDLMVDKVRDIIKQLIEIGDTVKSDDIQSRLKTAQEEAIRQLKDRQELFVDGASIIKFGDFKFSVNTQPLDLTMVYRNGDMYYHLTGTNFFEKVTNAAFNNSRNVWEQSLVSENKQVYRAEYLAYQIIKKAQEAEKTSVSNGMQYLTLEVLHKLTDEELLAYIQKFMAPRYNEGYIKGVHDHDTRILLRALLNFTQTIDLLRYPSAARACASLYWQYFADAGHKQLMYHRLKGVGIILQVFPKTREFGGIIEELQAEIAAFSRENKLFSETFAPEAGEYLFYEITRSDSFIADAEAADLYNQFMHYLASNHSADRYHSSIEALENTPIARFKLIKKWLGAYIDFIYQEAKREYLDETAVLLYGEDLEKKKVIQLSLKSEIEGLQGSHAVIENGRYQLDYNSFMTKLKLFDTQLVPEFSQFQDTKKKLLEEFKQDLRLEEFKSHVLTSFIRNKLIDQVYLPLIGANLAKQIGTAGDTKRTDRMGMLLLISPPGYGKTTLMEYIANRLGIIFMKINGPAIGHKVTSLDPAEAPNASAREEIEKLSLALEMGDNVMLYLDDIQHCNPEFLQKFISLCDAQRKIEAVYKGKSRTYDLRGKKVCVVMAGNPYTESGEKFQIPDMLANRADIYNLGDIIGNASEAFKLSYIENSLTSNPVMQRLSNKSHADVLAIVRLAQTGSKDGITYEASHSAEEINEYVAVLKKLLVIQEVILKVNKEYIHSAAQADEFRTEPPFKLQGSYRNMNKMADKVVALMNDQELEMVIQTHYENEAQTLTTGAEANLLKFKELIGKLTPTEQQRWENIKATYVKNKKMRGLGTDNQVGQVVLTMESISEGLQGIKQALLTKEE</sequence>
<dbReference type="Pfam" id="PF25472">
    <property type="entry name" value="DUF7902"/>
    <property type="match status" value="1"/>
</dbReference>
<gene>
    <name evidence="2" type="ORF">Q0590_03965</name>
</gene>
<dbReference type="RefSeq" id="WP_302036180.1">
    <property type="nucleotide sequence ID" value="NZ_JAUKPO010000001.1"/>
</dbReference>
<evidence type="ECO:0000259" key="1">
    <source>
        <dbReference type="SMART" id="SM00382"/>
    </source>
</evidence>
<dbReference type="InterPro" id="IPR003593">
    <property type="entry name" value="AAA+_ATPase"/>
</dbReference>
<reference evidence="2" key="1">
    <citation type="submission" date="2023-07" db="EMBL/GenBank/DDBJ databases">
        <title>The genome sequence of Rhodocytophaga aerolata KACC 12507.</title>
        <authorList>
            <person name="Zhang X."/>
        </authorList>
    </citation>
    <scope>NUCLEOTIDE SEQUENCE</scope>
    <source>
        <strain evidence="2">KACC 12507</strain>
    </source>
</reference>
<protein>
    <submittedName>
        <fullName evidence="2">DNA repair ATPase</fullName>
    </submittedName>
</protein>
<comment type="caution">
    <text evidence="2">The sequence shown here is derived from an EMBL/GenBank/DDBJ whole genome shotgun (WGS) entry which is preliminary data.</text>
</comment>
<evidence type="ECO:0000313" key="3">
    <source>
        <dbReference type="Proteomes" id="UP001168528"/>
    </source>
</evidence>
<keyword evidence="3" id="KW-1185">Reference proteome</keyword>
<dbReference type="Pfam" id="PF00004">
    <property type="entry name" value="AAA"/>
    <property type="match status" value="1"/>
</dbReference>
<dbReference type="InterPro" id="IPR057224">
    <property type="entry name" value="DUF7902"/>
</dbReference>
<dbReference type="SUPFAM" id="SSF52540">
    <property type="entry name" value="P-loop containing nucleoside triphosphate hydrolases"/>
    <property type="match status" value="1"/>
</dbReference>
<dbReference type="Proteomes" id="UP001168528">
    <property type="component" value="Unassembled WGS sequence"/>
</dbReference>
<accession>A0ABT8R158</accession>
<dbReference type="SMART" id="SM00382">
    <property type="entry name" value="AAA"/>
    <property type="match status" value="1"/>
</dbReference>
<proteinExistence type="predicted"/>
<evidence type="ECO:0000313" key="2">
    <source>
        <dbReference type="EMBL" id="MDO1445391.1"/>
    </source>
</evidence>
<name>A0ABT8R158_9BACT</name>
<dbReference type="Gene3D" id="3.40.50.300">
    <property type="entry name" value="P-loop containing nucleotide triphosphate hydrolases"/>
    <property type="match status" value="1"/>
</dbReference>
<dbReference type="EMBL" id="JAUKPO010000001">
    <property type="protein sequence ID" value="MDO1445391.1"/>
    <property type="molecule type" value="Genomic_DNA"/>
</dbReference>
<organism evidence="2 3">
    <name type="scientific">Rhodocytophaga aerolata</name>
    <dbReference type="NCBI Taxonomy" id="455078"/>
    <lineage>
        <taxon>Bacteria</taxon>
        <taxon>Pseudomonadati</taxon>
        <taxon>Bacteroidota</taxon>
        <taxon>Cytophagia</taxon>
        <taxon>Cytophagales</taxon>
        <taxon>Rhodocytophagaceae</taxon>
        <taxon>Rhodocytophaga</taxon>
    </lineage>
</organism>
<dbReference type="InterPro" id="IPR020958">
    <property type="entry name" value="DUF3686"/>
</dbReference>